<name>A0A371GJU3_MUCPR</name>
<comment type="caution">
    <text evidence="1">The sequence shown here is derived from an EMBL/GenBank/DDBJ whole genome shotgun (WGS) entry which is preliminary data.</text>
</comment>
<keyword evidence="2" id="KW-1185">Reference proteome</keyword>
<dbReference type="EMBL" id="QJKJ01005282">
    <property type="protein sequence ID" value="RDX90790.1"/>
    <property type="molecule type" value="Genomic_DNA"/>
</dbReference>
<dbReference type="STRING" id="157652.A0A371GJU3"/>
<sequence>MYLKTLHLQISGVSLTTSPSRYLSFSEEEVLVEGKSHNQPLHIVVKCEYYMIARVLIDNGSSLNIMPKTTLDKLYSSSPILRNSPLVVRAFDGSKLEAMGKITLPICIRPTTFDITFQLLGRPWIHAARAVPSSLHRKVKFIVDGQLISFMGEREMMVSTPFHTKYIEGDEEALETSFQALEIVGTTSIKAERGDLKPSKAAIMAEKVLITNGCELGKGLGRRLVGIAELVVMQENLGRAGLGYSEATRKAKPCWKIQSKQKTRTSLYRYFTSWGIVTPEHVATVEDQPMEPTEWVHPMAQELDNWTIEALSEPIFWKMQDEEEEMEEEALKELKRLLEQERPKLQSGTKELEIINLGKGEETREIRIGKLIPLDLKQRMTELLRE</sequence>
<dbReference type="Proteomes" id="UP000257109">
    <property type="component" value="Unassembled WGS sequence"/>
</dbReference>
<dbReference type="PANTHER" id="PTHR32108">
    <property type="entry name" value="DNA-DIRECTED RNA POLYMERASE SUBUNIT ALPHA"/>
    <property type="match status" value="1"/>
</dbReference>
<dbReference type="PANTHER" id="PTHR32108:SF9">
    <property type="entry name" value="REVERSE TRANSCRIPTASE RNASE H-LIKE DOMAIN-CONTAINING PROTEIN"/>
    <property type="match status" value="1"/>
</dbReference>
<organism evidence="1 2">
    <name type="scientific">Mucuna pruriens</name>
    <name type="common">Velvet bean</name>
    <name type="synonym">Dolichos pruriens</name>
    <dbReference type="NCBI Taxonomy" id="157652"/>
    <lineage>
        <taxon>Eukaryota</taxon>
        <taxon>Viridiplantae</taxon>
        <taxon>Streptophyta</taxon>
        <taxon>Embryophyta</taxon>
        <taxon>Tracheophyta</taxon>
        <taxon>Spermatophyta</taxon>
        <taxon>Magnoliopsida</taxon>
        <taxon>eudicotyledons</taxon>
        <taxon>Gunneridae</taxon>
        <taxon>Pentapetalae</taxon>
        <taxon>rosids</taxon>
        <taxon>fabids</taxon>
        <taxon>Fabales</taxon>
        <taxon>Fabaceae</taxon>
        <taxon>Papilionoideae</taxon>
        <taxon>50 kb inversion clade</taxon>
        <taxon>NPAAA clade</taxon>
        <taxon>indigoferoid/millettioid clade</taxon>
        <taxon>Phaseoleae</taxon>
        <taxon>Mucuna</taxon>
    </lineage>
</organism>
<evidence type="ECO:0000313" key="1">
    <source>
        <dbReference type="EMBL" id="RDX90790.1"/>
    </source>
</evidence>
<accession>A0A371GJU3</accession>
<dbReference type="AlphaFoldDB" id="A0A371GJU3"/>
<gene>
    <name evidence="1" type="ORF">CR513_27296</name>
</gene>
<evidence type="ECO:0008006" key="3">
    <source>
        <dbReference type="Google" id="ProtNLM"/>
    </source>
</evidence>
<protein>
    <recommendedName>
        <fullName evidence="3">G-patch domain-containing protein</fullName>
    </recommendedName>
</protein>
<feature type="non-terminal residue" evidence="1">
    <location>
        <position position="1"/>
    </location>
</feature>
<dbReference type="CDD" id="cd00303">
    <property type="entry name" value="retropepsin_like"/>
    <property type="match status" value="1"/>
</dbReference>
<evidence type="ECO:0000313" key="2">
    <source>
        <dbReference type="Proteomes" id="UP000257109"/>
    </source>
</evidence>
<proteinExistence type="predicted"/>
<dbReference type="OrthoDB" id="1736143at2759"/>
<reference evidence="1" key="1">
    <citation type="submission" date="2018-05" db="EMBL/GenBank/DDBJ databases">
        <title>Draft genome of Mucuna pruriens seed.</title>
        <authorList>
            <person name="Nnadi N.E."/>
            <person name="Vos R."/>
            <person name="Hasami M.H."/>
            <person name="Devisetty U.K."/>
            <person name="Aguiy J.C."/>
        </authorList>
    </citation>
    <scope>NUCLEOTIDE SEQUENCE [LARGE SCALE GENOMIC DNA]</scope>
    <source>
        <strain evidence="1">JCA_2017</strain>
    </source>
</reference>